<feature type="region of interest" description="Disordered" evidence="4">
    <location>
        <begin position="1179"/>
        <end position="1221"/>
    </location>
</feature>
<feature type="compositionally biased region" description="Basic and acidic residues" evidence="4">
    <location>
        <begin position="1185"/>
        <end position="1195"/>
    </location>
</feature>
<feature type="region of interest" description="Disordered" evidence="4">
    <location>
        <begin position="1287"/>
        <end position="1340"/>
    </location>
</feature>
<dbReference type="Proteomes" id="UP001174136">
    <property type="component" value="Unassembled WGS sequence"/>
</dbReference>
<feature type="compositionally biased region" description="Gly residues" evidence="4">
    <location>
        <begin position="1441"/>
        <end position="1453"/>
    </location>
</feature>
<evidence type="ECO:0000256" key="4">
    <source>
        <dbReference type="SAM" id="MobiDB-lite"/>
    </source>
</evidence>
<dbReference type="Gene3D" id="1.20.5.170">
    <property type="match status" value="1"/>
</dbReference>
<reference evidence="6" key="1">
    <citation type="journal article" date="2023" name="Front. Mar. Sci.">
        <title>A new Merluccius polli reference genome to investigate the effects of global change in West African waters.</title>
        <authorList>
            <person name="Mateo J.L."/>
            <person name="Blanco-Fernandez C."/>
            <person name="Garcia-Vazquez E."/>
            <person name="Machado-Schiaffino G."/>
        </authorList>
    </citation>
    <scope>NUCLEOTIDE SEQUENCE</scope>
    <source>
        <strain evidence="6">C29</strain>
        <tissue evidence="6">Fin</tissue>
    </source>
</reference>
<keyword evidence="2 3" id="KW-0175">Coiled coil</keyword>
<dbReference type="InterPro" id="IPR039008">
    <property type="entry name" value="IF_rod_dom"/>
</dbReference>
<dbReference type="PANTHER" id="PTHR23239:SF344">
    <property type="entry name" value="KERATIN, TYPE I CYTOSKELETAL 15-LIKE"/>
    <property type="match status" value="1"/>
</dbReference>
<feature type="compositionally biased region" description="Polar residues" evidence="4">
    <location>
        <begin position="369"/>
        <end position="382"/>
    </location>
</feature>
<feature type="region of interest" description="Disordered" evidence="4">
    <location>
        <begin position="1352"/>
        <end position="1524"/>
    </location>
</feature>
<evidence type="ECO:0000259" key="5">
    <source>
        <dbReference type="SMART" id="SM01391"/>
    </source>
</evidence>
<dbReference type="EMBL" id="JAOPHQ010003131">
    <property type="protein sequence ID" value="KAK0144495.1"/>
    <property type="molecule type" value="Genomic_DNA"/>
</dbReference>
<keyword evidence="1" id="KW-0403">Intermediate filament</keyword>
<evidence type="ECO:0000256" key="2">
    <source>
        <dbReference type="ARBA" id="ARBA00023054"/>
    </source>
</evidence>
<gene>
    <name evidence="6" type="primary">KRT27</name>
    <name evidence="6" type="ORF">N1851_017124</name>
</gene>
<dbReference type="GO" id="GO:0005882">
    <property type="term" value="C:intermediate filament"/>
    <property type="evidence" value="ECO:0007669"/>
    <property type="project" value="UniProtKB-KW"/>
</dbReference>
<dbReference type="InterPro" id="IPR002957">
    <property type="entry name" value="Keratin_I"/>
</dbReference>
<dbReference type="GO" id="GO:0005198">
    <property type="term" value="F:structural molecule activity"/>
    <property type="evidence" value="ECO:0007669"/>
    <property type="project" value="InterPro"/>
</dbReference>
<sequence>MYSDWRFKVQALEAANEMLEMQIKELLDRKSPSDLIKLDRHLDIVNMLHSQITKRQTVKAQTKLQLVSLVLEASDLSARLDVARGQSVHLQAHLEELRLLREQMRTHTLPGLCRLVSLHTQELTELQTQHLQDVQGLCSQVSGEISMQLLCAESSKLSHQLETFRDESLNVMMDKNQEQNNHWFNTQASMLTCKQEETQPSSRSEDFQTELTKLRVTKLMLEEELTKLQTQKIILEESDLSLTEGYRIQLAQLQQRADGLGQQLGSILPTMSKQAEEYQALLHIKSSLEREIEDYTTLLDMNHDRTLSYSYQNRTSVTPLNVQTSGRTFQNTAMIEHDNRVLAQTRTPGSELNAQESRVDPKSVLHISESTSTQTSIRSHQVNLAEDTPRKYPPSLTSISTSGLLDLSLTSSENQIQSITKEHKGTLTGIQEGESKIASLEMKKQIILLERQVQSQQTPTKNTIIVDTSGVQEITGSTLHRQITKQVTNTVTEITVKNTNIQHSITKAALPETHTISDGFISTTTAIESQLEKEHAISSQLSSTSCDMQMSERSGIESNVCQIISLGLKAAVPTGTAKTDIVAESTVVDLKVSQAQTVTSIERPTEEETHVGNNTSWTVQGDALDIHQKSQSVEITAVGNHLEKAIQAKTDGDAFGQAWSSVDEAHISTVVDVRARMESNTYSKESTEDTSDQVEGTVVKLQASTVTKIVGGIKAGGSQTSNVENKADDSFGPLLAIALRIKEEADDVEQSALTSFRSSDDIGSINHTPLSENSPIPAVTDTCTIIEHREEAVNIDNAVPQVQIITFVETTLHVQEVEKSLTHCALMTEKIVEQEQEEKELEEVDTTLHAIDSLLPDLPRTIEQGDQVHENVVYPNLDSEVTVVVEVNQKGQETSAILKETETGMTSDTLVGCEGVNEVHLSQKHPDLSLSPEDIEMCLSLDKTKVFSSTTRPGVSEVKCVTRDSDSLLSQLDPHSSLSQNKPGPVDTNEILNQNNLEMCVSPVYPEAMNQNELETCLSPVDTDIMTQNELEKCFSPVDNDILSPNELEACFSPVDNDILSSNELEACFSPVDNDILSPNDLKACLNPDTKEAVDADCEECFSPSDDVCTSPMKDVICSPVRRYILSTKVDEHFLSFSGNQSLMVKDKTSKVSEPLRDVYSFSKVQSFRKMHISKTDAGSTDVANRTEGRYRNRSIEGIGQEAFSPVGSPPENTYRKLSLGDREDTRFHSISRGTWGLSANKSLDGQKNTELTATSMSPGSCLTADKSHCFRSVPFTRGASFNSMASNTAGAKGQHSNTGHTPAYGGAKSGTLSSSGKSMPAVGNNRATSPGGRLFSGGSGEWKVYGGSVGRTSNAGSASGSSVGSDGRLARSGSVDRISCAPGSHVASGSRRYGSMGSGESKPVYGSASGRISGAVRQSGVPGSNRAPSPGTRRMPGSTSGSGGRLSGGSGGRISSAFGGTRMSSSGSGGKHSHSGSSDRLSGGQILRISSSTAGQVRTNSMGGRLISSSDRPAGSTGSGVGANKERISVCKRAALSISAAGRERSQEKHRATQKMASGKGATWKCIVLISHPPQVNDYL</sequence>
<protein>
    <submittedName>
        <fullName evidence="6">Keratin, type I cytoskeletal 27</fullName>
    </submittedName>
</protein>
<dbReference type="Pfam" id="PF00038">
    <property type="entry name" value="Filament"/>
    <property type="match status" value="1"/>
</dbReference>
<dbReference type="PANTHER" id="PTHR23239">
    <property type="entry name" value="INTERMEDIATE FILAMENT"/>
    <property type="match status" value="1"/>
</dbReference>
<feature type="compositionally biased region" description="Low complexity" evidence="4">
    <location>
        <begin position="1454"/>
        <end position="1467"/>
    </location>
</feature>
<proteinExistence type="predicted"/>
<dbReference type="SUPFAM" id="SSF64593">
    <property type="entry name" value="Intermediate filament protein, coiled coil region"/>
    <property type="match status" value="1"/>
</dbReference>
<feature type="coiled-coil region" evidence="3">
    <location>
        <begin position="211"/>
        <end position="238"/>
    </location>
</feature>
<feature type="compositionally biased region" description="Low complexity" evidence="4">
    <location>
        <begin position="1354"/>
        <end position="1368"/>
    </location>
</feature>
<evidence type="ECO:0000313" key="7">
    <source>
        <dbReference type="Proteomes" id="UP001174136"/>
    </source>
</evidence>
<organism evidence="6 7">
    <name type="scientific">Merluccius polli</name>
    <name type="common">Benguela hake</name>
    <name type="synonym">Merluccius cadenati</name>
    <dbReference type="NCBI Taxonomy" id="89951"/>
    <lineage>
        <taxon>Eukaryota</taxon>
        <taxon>Metazoa</taxon>
        <taxon>Chordata</taxon>
        <taxon>Craniata</taxon>
        <taxon>Vertebrata</taxon>
        <taxon>Euteleostomi</taxon>
        <taxon>Actinopterygii</taxon>
        <taxon>Neopterygii</taxon>
        <taxon>Teleostei</taxon>
        <taxon>Neoteleostei</taxon>
        <taxon>Acanthomorphata</taxon>
        <taxon>Zeiogadaria</taxon>
        <taxon>Gadariae</taxon>
        <taxon>Gadiformes</taxon>
        <taxon>Gadoidei</taxon>
        <taxon>Merlucciidae</taxon>
        <taxon>Merluccius</taxon>
    </lineage>
</organism>
<comment type="caution">
    <text evidence="6">The sequence shown here is derived from an EMBL/GenBank/DDBJ whole genome shotgun (WGS) entry which is preliminary data.</text>
</comment>
<evidence type="ECO:0000256" key="3">
    <source>
        <dbReference type="SAM" id="Coils"/>
    </source>
</evidence>
<name>A0AA47MQU0_MERPO</name>
<dbReference type="SMART" id="SM01391">
    <property type="entry name" value="Filament"/>
    <property type="match status" value="1"/>
</dbReference>
<feature type="region of interest" description="Disordered" evidence="4">
    <location>
        <begin position="369"/>
        <end position="393"/>
    </location>
</feature>
<feature type="compositionally biased region" description="Polar residues" evidence="4">
    <location>
        <begin position="1287"/>
        <end position="1301"/>
    </location>
</feature>
<evidence type="ECO:0000313" key="6">
    <source>
        <dbReference type="EMBL" id="KAK0144495.1"/>
    </source>
</evidence>
<accession>A0AA47MQU0</accession>
<feature type="compositionally biased region" description="Low complexity" evidence="4">
    <location>
        <begin position="1389"/>
        <end position="1402"/>
    </location>
</feature>
<feature type="domain" description="IF rod" evidence="5">
    <location>
        <begin position="3"/>
        <end position="305"/>
    </location>
</feature>
<keyword evidence="7" id="KW-1185">Reference proteome</keyword>
<evidence type="ECO:0000256" key="1">
    <source>
        <dbReference type="ARBA" id="ARBA00022754"/>
    </source>
</evidence>
<feature type="compositionally biased region" description="Polar residues" evidence="4">
    <location>
        <begin position="1489"/>
        <end position="1512"/>
    </location>
</feature>